<feature type="region of interest" description="Disordered" evidence="1">
    <location>
        <begin position="1"/>
        <end position="22"/>
    </location>
</feature>
<dbReference type="RefSeq" id="WP_344601948.1">
    <property type="nucleotide sequence ID" value="NZ_BAAAHE010000007.1"/>
</dbReference>
<sequence>MSSPHPEDRPETPEVPAAPEPGVIGALLARDHAASLQTVARERVWLLEALRNGEDIEDLARLLNVTPRAIRHLLGDAVGRRDLGSDDLGRDTA</sequence>
<feature type="compositionally biased region" description="Basic and acidic residues" evidence="1">
    <location>
        <begin position="1"/>
        <end position="12"/>
    </location>
</feature>
<name>A0ABN1GCX5_9ACTN</name>
<dbReference type="Proteomes" id="UP001500957">
    <property type="component" value="Unassembled WGS sequence"/>
</dbReference>
<gene>
    <name evidence="2" type="ORF">GCM10009547_08490</name>
</gene>
<organism evidence="2 3">
    <name type="scientific">Sporichthya brevicatena</name>
    <dbReference type="NCBI Taxonomy" id="171442"/>
    <lineage>
        <taxon>Bacteria</taxon>
        <taxon>Bacillati</taxon>
        <taxon>Actinomycetota</taxon>
        <taxon>Actinomycetes</taxon>
        <taxon>Sporichthyales</taxon>
        <taxon>Sporichthyaceae</taxon>
        <taxon>Sporichthya</taxon>
    </lineage>
</organism>
<keyword evidence="3" id="KW-1185">Reference proteome</keyword>
<evidence type="ECO:0000313" key="2">
    <source>
        <dbReference type="EMBL" id="GAA0608815.1"/>
    </source>
</evidence>
<dbReference type="EMBL" id="BAAAHE010000007">
    <property type="protein sequence ID" value="GAA0608815.1"/>
    <property type="molecule type" value="Genomic_DNA"/>
</dbReference>
<accession>A0ABN1GCX5</accession>
<proteinExistence type="predicted"/>
<comment type="caution">
    <text evidence="2">The sequence shown here is derived from an EMBL/GenBank/DDBJ whole genome shotgun (WGS) entry which is preliminary data.</text>
</comment>
<reference evidence="2 3" key="1">
    <citation type="journal article" date="2019" name="Int. J. Syst. Evol. Microbiol.">
        <title>The Global Catalogue of Microorganisms (GCM) 10K type strain sequencing project: providing services to taxonomists for standard genome sequencing and annotation.</title>
        <authorList>
            <consortium name="The Broad Institute Genomics Platform"/>
            <consortium name="The Broad Institute Genome Sequencing Center for Infectious Disease"/>
            <person name="Wu L."/>
            <person name="Ma J."/>
        </authorList>
    </citation>
    <scope>NUCLEOTIDE SEQUENCE [LARGE SCALE GENOMIC DNA]</scope>
    <source>
        <strain evidence="2 3">JCM 10671</strain>
    </source>
</reference>
<evidence type="ECO:0000313" key="3">
    <source>
        <dbReference type="Proteomes" id="UP001500957"/>
    </source>
</evidence>
<evidence type="ECO:0000256" key="1">
    <source>
        <dbReference type="SAM" id="MobiDB-lite"/>
    </source>
</evidence>
<protein>
    <submittedName>
        <fullName evidence="2">Uncharacterized protein</fullName>
    </submittedName>
</protein>